<dbReference type="Gene3D" id="3.30.830.10">
    <property type="entry name" value="Metalloenzyme, LuxS/M16 peptidase-like"/>
    <property type="match status" value="2"/>
</dbReference>
<dbReference type="GO" id="GO:0006508">
    <property type="term" value="P:proteolysis"/>
    <property type="evidence" value="ECO:0007669"/>
    <property type="project" value="UniProtKB-KW"/>
</dbReference>
<dbReference type="PANTHER" id="PTHR43690:SF17">
    <property type="entry name" value="PROTEIN YHJJ"/>
    <property type="match status" value="1"/>
</dbReference>
<feature type="signal peptide" evidence="6">
    <location>
        <begin position="1"/>
        <end position="21"/>
    </location>
</feature>
<keyword evidence="10" id="KW-1185">Reference proteome</keyword>
<protein>
    <submittedName>
        <fullName evidence="9">Zinc protease</fullName>
    </submittedName>
</protein>
<dbReference type="InterPro" id="IPR007863">
    <property type="entry name" value="Peptidase_M16_C"/>
</dbReference>
<feature type="domain" description="Peptidase M16 C-terminal" evidence="8">
    <location>
        <begin position="195"/>
        <end position="357"/>
    </location>
</feature>
<keyword evidence="2 9" id="KW-0645">Protease</keyword>
<sequence length="482" mass="53964">MRFFPYILIVLLLHLPFCTSAEETPVPHLYQYTLDNGLDVFVAENHSVPLVYIEVAVKCGSFTQIPQTAGLFHLYEHMMFKGNSLYKNAAAVTRALSQMGVAEWNGSTGVECVNYYFTVPASQLEEGLLFWNAAVREPLLDKMELQNEKQVVLSEIRGNFSDPGRILSAAKCRALFPAAPWKLDSGGSDVVVEKATVKQLKKIQKTYYVPNNAAVFVGGDVQPDEVYRLVSEIFGSWERGADPFKDGIMRHSKEPFSKPEFLVMPYEKISSQLAQIEVVYRAPDAAFDVEDTYVADVFSYQLSNPGGVFASSLVEDGYLGVPDVNYVWGGYPTSRQAGLFSAGALVTSPKEEVAARAVYFMEKLPSVLSSAAQIEPSEVQDAVRKITDSNIYVNETAAGLLSTLRFWWTCTDAEYYYSYSDRISRVTPDDLNSFVQKYIQNKNPLVTVLVNPEVYEKTKAQFDELGFTEVTADNAFWFRKQP</sequence>
<evidence type="ECO:0000256" key="6">
    <source>
        <dbReference type="SAM" id="SignalP"/>
    </source>
</evidence>
<evidence type="ECO:0000256" key="1">
    <source>
        <dbReference type="ARBA" id="ARBA00007261"/>
    </source>
</evidence>
<accession>A0A1T4JJB6</accession>
<dbReference type="STRING" id="261392.SAMN02745149_00417"/>
<dbReference type="SUPFAM" id="SSF63411">
    <property type="entry name" value="LuxS/MPP-like metallohydrolase"/>
    <property type="match status" value="2"/>
</dbReference>
<evidence type="ECO:0000256" key="3">
    <source>
        <dbReference type="ARBA" id="ARBA00022801"/>
    </source>
</evidence>
<dbReference type="EMBL" id="FUWG01000003">
    <property type="protein sequence ID" value="SJZ30260.1"/>
    <property type="molecule type" value="Genomic_DNA"/>
</dbReference>
<dbReference type="GeneID" id="78315737"/>
<dbReference type="AlphaFoldDB" id="A0A1T4JJB6"/>
<dbReference type="GO" id="GO:0008237">
    <property type="term" value="F:metallopeptidase activity"/>
    <property type="evidence" value="ECO:0007669"/>
    <property type="project" value="UniProtKB-KW"/>
</dbReference>
<dbReference type="Proteomes" id="UP000190423">
    <property type="component" value="Unassembled WGS sequence"/>
</dbReference>
<dbReference type="Pfam" id="PF05193">
    <property type="entry name" value="Peptidase_M16_C"/>
    <property type="match status" value="1"/>
</dbReference>
<keyword evidence="6" id="KW-0732">Signal</keyword>
<keyword evidence="5" id="KW-0482">Metalloprotease</keyword>
<evidence type="ECO:0000259" key="7">
    <source>
        <dbReference type="Pfam" id="PF00675"/>
    </source>
</evidence>
<dbReference type="RefSeq" id="WP_159446127.1">
    <property type="nucleotide sequence ID" value="NZ_FUWG01000003.1"/>
</dbReference>
<keyword evidence="4" id="KW-0862">Zinc</keyword>
<evidence type="ECO:0000313" key="9">
    <source>
        <dbReference type="EMBL" id="SJZ30260.1"/>
    </source>
</evidence>
<dbReference type="Pfam" id="PF00675">
    <property type="entry name" value="Peptidase_M16"/>
    <property type="match status" value="1"/>
</dbReference>
<evidence type="ECO:0000313" key="10">
    <source>
        <dbReference type="Proteomes" id="UP000190423"/>
    </source>
</evidence>
<dbReference type="InterPro" id="IPR050626">
    <property type="entry name" value="Peptidase_M16"/>
</dbReference>
<keyword evidence="3" id="KW-0378">Hydrolase</keyword>
<dbReference type="InterPro" id="IPR011765">
    <property type="entry name" value="Pept_M16_N"/>
</dbReference>
<reference evidence="9 10" key="1">
    <citation type="submission" date="2017-02" db="EMBL/GenBank/DDBJ databases">
        <authorList>
            <person name="Peterson S.W."/>
        </authorList>
    </citation>
    <scope>NUCLEOTIDE SEQUENCE [LARGE SCALE GENOMIC DNA]</scope>
    <source>
        <strain evidence="9 10">ATCC BAA-908</strain>
    </source>
</reference>
<name>A0A1T4JJB6_TREPO</name>
<evidence type="ECO:0000256" key="4">
    <source>
        <dbReference type="ARBA" id="ARBA00022833"/>
    </source>
</evidence>
<feature type="chain" id="PRO_5013227659" evidence="6">
    <location>
        <begin position="22"/>
        <end position="482"/>
    </location>
</feature>
<feature type="domain" description="Peptidase M16 N-terminal" evidence="7">
    <location>
        <begin position="42"/>
        <end position="158"/>
    </location>
</feature>
<dbReference type="OrthoDB" id="9811314at2"/>
<evidence type="ECO:0000259" key="8">
    <source>
        <dbReference type="Pfam" id="PF05193"/>
    </source>
</evidence>
<evidence type="ECO:0000256" key="5">
    <source>
        <dbReference type="ARBA" id="ARBA00023049"/>
    </source>
</evidence>
<dbReference type="PANTHER" id="PTHR43690">
    <property type="entry name" value="NARDILYSIN"/>
    <property type="match status" value="1"/>
</dbReference>
<gene>
    <name evidence="9" type="ORF">SAMN02745149_00417</name>
</gene>
<comment type="similarity">
    <text evidence="1">Belongs to the peptidase M16 family.</text>
</comment>
<proteinExistence type="inferred from homology"/>
<dbReference type="GO" id="GO:0046872">
    <property type="term" value="F:metal ion binding"/>
    <property type="evidence" value="ECO:0007669"/>
    <property type="project" value="InterPro"/>
</dbReference>
<dbReference type="InterPro" id="IPR011249">
    <property type="entry name" value="Metalloenz_LuxS/M16"/>
</dbReference>
<evidence type="ECO:0000256" key="2">
    <source>
        <dbReference type="ARBA" id="ARBA00022670"/>
    </source>
</evidence>
<organism evidence="9 10">
    <name type="scientific">Treponema porcinum</name>
    <dbReference type="NCBI Taxonomy" id="261392"/>
    <lineage>
        <taxon>Bacteria</taxon>
        <taxon>Pseudomonadati</taxon>
        <taxon>Spirochaetota</taxon>
        <taxon>Spirochaetia</taxon>
        <taxon>Spirochaetales</taxon>
        <taxon>Treponemataceae</taxon>
        <taxon>Treponema</taxon>
    </lineage>
</organism>